<evidence type="ECO:0000256" key="2">
    <source>
        <dbReference type="ARBA" id="ARBA00023043"/>
    </source>
</evidence>
<dbReference type="EMBL" id="DS113386">
    <property type="protein sequence ID" value="EAY08078.1"/>
    <property type="molecule type" value="Genomic_DNA"/>
</dbReference>
<dbReference type="PANTHER" id="PTHR24198">
    <property type="entry name" value="ANKYRIN REPEAT AND PROTEIN KINASE DOMAIN-CONTAINING PROTEIN"/>
    <property type="match status" value="1"/>
</dbReference>
<dbReference type="eggNOG" id="KOG4177">
    <property type="taxonomic scope" value="Eukaryota"/>
</dbReference>
<dbReference type="InterPro" id="IPR036770">
    <property type="entry name" value="Ankyrin_rpt-contain_sf"/>
</dbReference>
<dbReference type="InterPro" id="IPR002110">
    <property type="entry name" value="Ankyrin_rpt"/>
</dbReference>
<organism evidence="4 5">
    <name type="scientific">Trichomonas vaginalis (strain ATCC PRA-98 / G3)</name>
    <dbReference type="NCBI Taxonomy" id="412133"/>
    <lineage>
        <taxon>Eukaryota</taxon>
        <taxon>Metamonada</taxon>
        <taxon>Parabasalia</taxon>
        <taxon>Trichomonadida</taxon>
        <taxon>Trichomonadidae</taxon>
        <taxon>Trichomonas</taxon>
    </lineage>
</organism>
<keyword evidence="1" id="KW-0677">Repeat</keyword>
<evidence type="ECO:0000313" key="4">
    <source>
        <dbReference type="EMBL" id="EAY08078.1"/>
    </source>
</evidence>
<name>A2EH30_TRIV3</name>
<gene>
    <name evidence="4" type="ORF">TVAG_463580</name>
</gene>
<dbReference type="Pfam" id="PF00023">
    <property type="entry name" value="Ank"/>
    <property type="match status" value="1"/>
</dbReference>
<dbReference type="AlphaFoldDB" id="A2EH30"/>
<dbReference type="SUPFAM" id="SSF48403">
    <property type="entry name" value="Ankyrin repeat"/>
    <property type="match status" value="4"/>
</dbReference>
<dbReference type="Pfam" id="PF13637">
    <property type="entry name" value="Ank_4"/>
    <property type="match status" value="1"/>
</dbReference>
<protein>
    <submittedName>
        <fullName evidence="4">Uncharacterized protein</fullName>
    </submittedName>
</protein>
<keyword evidence="2 3" id="KW-0040">ANK repeat</keyword>
<sequence length="977" mass="110887">MYAKEIEDLLLIQKDFRTLSIDTIDQVCDDILSTIFPSTPHGVYTITQEIRKVVRKHPKKVECFAKLISNLYEQRDETNFLGNFPDLFVDLNSDCTLYRLVRKLVQNNVMSVEKITQILQSISSAENSIFSFIFFADFAKKALVERYEPYRDRILQASTTFYMISDIAKNWAKYEANNFKLLEPIYEIGWFPNTVQYHIILDDVKFLENYSQSSRFNPMMKIELDQLYSNRFSTHFCEECTLPEFAGFWGSVNCFKFLLKCGATITPDMMSLIFSGGSLEIIKICYEMKINFGKGFQRMINFYYNDIYDWYIKEFETGCNFRNYAFTVAAVTNNLELVVRLMESNVDLSKEELPKNIVQCDSLELVKLFESKGVIFKRVDCVEAAASIGNEDILKYLIDIGSPVNPPPEIKNAEYPLISAINRQFYGCVKILLEAGAGPNTVTDSMTALSHACNRKSTDIVRVLCEYGAYVNFSASGKYNDRPIILSCIKGNIEHVKTLIEWGAEYDVTAITENINNKITVTQLNPLCAACQVGATDLLQYLINIGCDPNENDALPLVLAGNYNRPRAYNLLTELLQTGSKTLFDMLIVAIRQKNLENVKTLVSKGVSLANRDDGNRTPLHLAANHSAEILEYLLHVNNGSGINARDSEDKAPIHHALEAKNVDSVRLLLNAGANIDMLTNKGYSCLRIACQNLDFESAELLLDKRNDPNVEDFEGSTPLIAVCRLPRTKERLRMMEMLIAAGADCRMADSLNHTALHTLVLHDPTLSELDILTRSMKNINSFSRRGIPMMGDAVRLDTVFFEFLLLNGGDPWVTSNKGETLLHIAVETNHTRNAELLLSAGLSPKKKNRWLRSPMFNAFKGSMNEPINILRSLTMIDLLIAKGGNVNETDSRNSTPAIALFERRGHIPVEYIKILKEKYKVNMDKVNYEGKTVLLLADQHGLQDIVDYLDPEENHPKLAHDKKQFQNYRRRNKDIQ</sequence>
<dbReference type="Pfam" id="PF12796">
    <property type="entry name" value="Ank_2"/>
    <property type="match status" value="2"/>
</dbReference>
<keyword evidence="5" id="KW-1185">Reference proteome</keyword>
<dbReference type="SMART" id="SM00248">
    <property type="entry name" value="ANK"/>
    <property type="match status" value="14"/>
</dbReference>
<reference evidence="4" key="2">
    <citation type="journal article" date="2007" name="Science">
        <title>Draft genome sequence of the sexually transmitted pathogen Trichomonas vaginalis.</title>
        <authorList>
            <person name="Carlton J.M."/>
            <person name="Hirt R.P."/>
            <person name="Silva J.C."/>
            <person name="Delcher A.L."/>
            <person name="Schatz M."/>
            <person name="Zhao Q."/>
            <person name="Wortman J.R."/>
            <person name="Bidwell S.L."/>
            <person name="Alsmark U.C.M."/>
            <person name="Besteiro S."/>
            <person name="Sicheritz-Ponten T."/>
            <person name="Noel C.J."/>
            <person name="Dacks J.B."/>
            <person name="Foster P.G."/>
            <person name="Simillion C."/>
            <person name="Van de Peer Y."/>
            <person name="Miranda-Saavedra D."/>
            <person name="Barton G.J."/>
            <person name="Westrop G.D."/>
            <person name="Mueller S."/>
            <person name="Dessi D."/>
            <person name="Fiori P.L."/>
            <person name="Ren Q."/>
            <person name="Paulsen I."/>
            <person name="Zhang H."/>
            <person name="Bastida-Corcuera F.D."/>
            <person name="Simoes-Barbosa A."/>
            <person name="Brown M.T."/>
            <person name="Hayes R.D."/>
            <person name="Mukherjee M."/>
            <person name="Okumura C.Y."/>
            <person name="Schneider R."/>
            <person name="Smith A.J."/>
            <person name="Vanacova S."/>
            <person name="Villalvazo M."/>
            <person name="Haas B.J."/>
            <person name="Pertea M."/>
            <person name="Feldblyum T.V."/>
            <person name="Utterback T.R."/>
            <person name="Shu C.L."/>
            <person name="Osoegawa K."/>
            <person name="de Jong P.J."/>
            <person name="Hrdy I."/>
            <person name="Horvathova L."/>
            <person name="Zubacova Z."/>
            <person name="Dolezal P."/>
            <person name="Malik S.B."/>
            <person name="Logsdon J.M. Jr."/>
            <person name="Henze K."/>
            <person name="Gupta A."/>
            <person name="Wang C.C."/>
            <person name="Dunne R.L."/>
            <person name="Upcroft J.A."/>
            <person name="Upcroft P."/>
            <person name="White O."/>
            <person name="Salzberg S.L."/>
            <person name="Tang P."/>
            <person name="Chiu C.-H."/>
            <person name="Lee Y.-S."/>
            <person name="Embley T.M."/>
            <person name="Coombs G.H."/>
            <person name="Mottram J.C."/>
            <person name="Tachezy J."/>
            <person name="Fraser-Liggett C.M."/>
            <person name="Johnson P.J."/>
        </authorList>
    </citation>
    <scope>NUCLEOTIDE SEQUENCE [LARGE SCALE GENOMIC DNA]</scope>
    <source>
        <strain evidence="4">G3</strain>
    </source>
</reference>
<evidence type="ECO:0000256" key="1">
    <source>
        <dbReference type="ARBA" id="ARBA00022737"/>
    </source>
</evidence>
<dbReference type="InParanoid" id="A2EH30"/>
<dbReference type="STRING" id="5722.A2EH30"/>
<feature type="repeat" description="ANK" evidence="3">
    <location>
        <begin position="649"/>
        <end position="681"/>
    </location>
</feature>
<dbReference type="VEuPathDB" id="TrichDB:TVAGG3_0077650"/>
<reference evidence="4" key="1">
    <citation type="submission" date="2006-10" db="EMBL/GenBank/DDBJ databases">
        <authorList>
            <person name="Amadeo P."/>
            <person name="Zhao Q."/>
            <person name="Wortman J."/>
            <person name="Fraser-Liggett C."/>
            <person name="Carlton J."/>
        </authorList>
    </citation>
    <scope>NUCLEOTIDE SEQUENCE</scope>
    <source>
        <strain evidence="4">G3</strain>
    </source>
</reference>
<proteinExistence type="predicted"/>
<dbReference type="PANTHER" id="PTHR24198:SF165">
    <property type="entry name" value="ANKYRIN REPEAT-CONTAINING PROTEIN-RELATED"/>
    <property type="match status" value="1"/>
</dbReference>
<evidence type="ECO:0000313" key="5">
    <source>
        <dbReference type="Proteomes" id="UP000001542"/>
    </source>
</evidence>
<dbReference type="Gene3D" id="1.25.40.20">
    <property type="entry name" value="Ankyrin repeat-containing domain"/>
    <property type="match status" value="2"/>
</dbReference>
<dbReference type="PROSITE" id="PS50088">
    <property type="entry name" value="ANK_REPEAT"/>
    <property type="match status" value="2"/>
</dbReference>
<evidence type="ECO:0000256" key="3">
    <source>
        <dbReference type="PROSITE-ProRule" id="PRU00023"/>
    </source>
</evidence>
<dbReference type="KEGG" id="tva:4765974"/>
<feature type="repeat" description="ANK" evidence="3">
    <location>
        <begin position="818"/>
        <end position="850"/>
    </location>
</feature>
<dbReference type="Proteomes" id="UP000001542">
    <property type="component" value="Unassembled WGS sequence"/>
</dbReference>
<dbReference type="VEuPathDB" id="TrichDB:TVAG_463580"/>
<dbReference type="RefSeq" id="XP_001320301.1">
    <property type="nucleotide sequence ID" value="XM_001320266.1"/>
</dbReference>
<dbReference type="PROSITE" id="PS50297">
    <property type="entry name" value="ANK_REP_REGION"/>
    <property type="match status" value="2"/>
</dbReference>
<accession>A2EH30</accession>
<dbReference type="SMR" id="A2EH30"/>